<evidence type="ECO:0000313" key="3">
    <source>
        <dbReference type="Proteomes" id="UP001302126"/>
    </source>
</evidence>
<dbReference type="Pfam" id="PF24809">
    <property type="entry name" value="DUF7708"/>
    <property type="match status" value="1"/>
</dbReference>
<dbReference type="Proteomes" id="UP001302126">
    <property type="component" value="Unassembled WGS sequence"/>
</dbReference>
<sequence length="436" mass="49906">MSDPSYPSDNLQWDKLTPPGLSFNLSSIHSDQLAKHAFEEARQLFQSIKRRPENPAYEETATIEDLLASIEDAKRVFARRRTTKAWKWITRLSSKIAFYGQSILNHETLVKEVSKALCRICEAVQNVKIRLLLFPSPSMKELVVELYTHMMKSASRAIQWYNEPGILQMMSAVARPFPLRFKDIVDDILDTGRRIDALAVEMSEIEQRRIRLDLAEALKELKVTQEMSVLPSPEQSRHYYSVRRNLRRGKFSSSHQLQRSPILHAWGEATDSTQILVHAAGSIDRPITPADVLKYLTSQVLKQNHRMLNERSMSLNAARYQSATTEKEWFTLLASALDGGLSQIYVVIDLDIVARSGASIVGWLSEFARLYQVLRDRGTKTVVRTAFISPGRRSELMEVEIAKVKIGKEQNLAHVSTFDARKFRSRKKGGRWHVWL</sequence>
<reference evidence="2" key="1">
    <citation type="journal article" date="2023" name="Mol. Phylogenet. Evol.">
        <title>Genome-scale phylogeny and comparative genomics of the fungal order Sordariales.</title>
        <authorList>
            <person name="Hensen N."/>
            <person name="Bonometti L."/>
            <person name="Westerberg I."/>
            <person name="Brannstrom I.O."/>
            <person name="Guillou S."/>
            <person name="Cros-Aarteil S."/>
            <person name="Calhoun S."/>
            <person name="Haridas S."/>
            <person name="Kuo A."/>
            <person name="Mondo S."/>
            <person name="Pangilinan J."/>
            <person name="Riley R."/>
            <person name="LaButti K."/>
            <person name="Andreopoulos B."/>
            <person name="Lipzen A."/>
            <person name="Chen C."/>
            <person name="Yan M."/>
            <person name="Daum C."/>
            <person name="Ng V."/>
            <person name="Clum A."/>
            <person name="Steindorff A."/>
            <person name="Ohm R.A."/>
            <person name="Martin F."/>
            <person name="Silar P."/>
            <person name="Natvig D.O."/>
            <person name="Lalanne C."/>
            <person name="Gautier V."/>
            <person name="Ament-Velasquez S.L."/>
            <person name="Kruys A."/>
            <person name="Hutchinson M.I."/>
            <person name="Powell A.J."/>
            <person name="Barry K."/>
            <person name="Miller A.N."/>
            <person name="Grigoriev I.V."/>
            <person name="Debuchy R."/>
            <person name="Gladieux P."/>
            <person name="Hiltunen Thoren M."/>
            <person name="Johannesson H."/>
        </authorList>
    </citation>
    <scope>NUCLEOTIDE SEQUENCE</scope>
    <source>
        <strain evidence="2">PSN309</strain>
    </source>
</reference>
<accession>A0AAN7AFQ2</accession>
<dbReference type="InterPro" id="IPR056125">
    <property type="entry name" value="DUF7708"/>
</dbReference>
<evidence type="ECO:0000313" key="2">
    <source>
        <dbReference type="EMBL" id="KAK4185573.1"/>
    </source>
</evidence>
<protein>
    <recommendedName>
        <fullName evidence="1">DUF7708 domain-containing protein</fullName>
    </recommendedName>
</protein>
<reference evidence="2" key="2">
    <citation type="submission" date="2023-05" db="EMBL/GenBank/DDBJ databases">
        <authorList>
            <consortium name="Lawrence Berkeley National Laboratory"/>
            <person name="Steindorff A."/>
            <person name="Hensen N."/>
            <person name="Bonometti L."/>
            <person name="Westerberg I."/>
            <person name="Brannstrom I.O."/>
            <person name="Guillou S."/>
            <person name="Cros-Aarteil S."/>
            <person name="Calhoun S."/>
            <person name="Haridas S."/>
            <person name="Kuo A."/>
            <person name="Mondo S."/>
            <person name="Pangilinan J."/>
            <person name="Riley R."/>
            <person name="Labutti K."/>
            <person name="Andreopoulos B."/>
            <person name="Lipzen A."/>
            <person name="Chen C."/>
            <person name="Yanf M."/>
            <person name="Daum C."/>
            <person name="Ng V."/>
            <person name="Clum A."/>
            <person name="Ohm R."/>
            <person name="Martin F."/>
            <person name="Silar P."/>
            <person name="Natvig D."/>
            <person name="Lalanne C."/>
            <person name="Gautier V."/>
            <person name="Ament-Velasquez S.L."/>
            <person name="Kruys A."/>
            <person name="Hutchinson M.I."/>
            <person name="Powell A.J."/>
            <person name="Barry K."/>
            <person name="Miller A.N."/>
            <person name="Grigoriev I.V."/>
            <person name="Debuchy R."/>
            <person name="Gladieux P."/>
            <person name="Thoren M.H."/>
            <person name="Johannesson H."/>
        </authorList>
    </citation>
    <scope>NUCLEOTIDE SEQUENCE</scope>
    <source>
        <strain evidence="2">PSN309</strain>
    </source>
</reference>
<gene>
    <name evidence="2" type="ORF">QBC35DRAFT_534028</name>
</gene>
<dbReference type="EMBL" id="MU864445">
    <property type="protein sequence ID" value="KAK4185573.1"/>
    <property type="molecule type" value="Genomic_DNA"/>
</dbReference>
<dbReference type="AlphaFoldDB" id="A0AAN7AFQ2"/>
<keyword evidence="3" id="KW-1185">Reference proteome</keyword>
<organism evidence="2 3">
    <name type="scientific">Podospora australis</name>
    <dbReference type="NCBI Taxonomy" id="1536484"/>
    <lineage>
        <taxon>Eukaryota</taxon>
        <taxon>Fungi</taxon>
        <taxon>Dikarya</taxon>
        <taxon>Ascomycota</taxon>
        <taxon>Pezizomycotina</taxon>
        <taxon>Sordariomycetes</taxon>
        <taxon>Sordariomycetidae</taxon>
        <taxon>Sordariales</taxon>
        <taxon>Podosporaceae</taxon>
        <taxon>Podospora</taxon>
    </lineage>
</organism>
<name>A0AAN7AFQ2_9PEZI</name>
<proteinExistence type="predicted"/>
<evidence type="ECO:0000259" key="1">
    <source>
        <dbReference type="Pfam" id="PF24809"/>
    </source>
</evidence>
<feature type="domain" description="DUF7708" evidence="1">
    <location>
        <begin position="101"/>
        <end position="206"/>
    </location>
</feature>
<comment type="caution">
    <text evidence="2">The sequence shown here is derived from an EMBL/GenBank/DDBJ whole genome shotgun (WGS) entry which is preliminary data.</text>
</comment>